<protein>
    <recommendedName>
        <fullName evidence="7 8">Multifunctional fusion protein</fullName>
    </recommendedName>
    <domain>
        <recommendedName>
            <fullName evidence="8">Peptide methionine sulfoxide reductase MsrA</fullName>
            <shortName evidence="8">Protein-methionine-S-oxide reductase</shortName>
            <ecNumber evidence="8">1.8.4.11</ecNumber>
        </recommendedName>
        <alternativeName>
            <fullName evidence="8">Peptide-methionine (S)-S-oxide reductase</fullName>
            <shortName evidence="8">Peptide Met(O) reductase</shortName>
        </alternativeName>
    </domain>
    <domain>
        <recommendedName>
            <fullName evidence="7">Peptide methionine sulfoxide reductase MsrB</fullName>
            <ecNumber evidence="7">1.8.4.12</ecNumber>
        </recommendedName>
        <alternativeName>
            <fullName evidence="7">Peptide-methionine (R)-S-oxide reductase</fullName>
        </alternativeName>
    </domain>
</protein>
<feature type="active site" description="Nucleophile" evidence="7">
    <location>
        <position position="327"/>
    </location>
</feature>
<comment type="similarity">
    <text evidence="8">Belongs to the MsrA Met sulfoxide reductase family.</text>
</comment>
<gene>
    <name evidence="8" type="primary">msrA</name>
    <name evidence="7" type="synonym">msrB</name>
    <name evidence="10" type="ORF">MSL71_35810</name>
</gene>
<dbReference type="PANTHER" id="PTHR43774">
    <property type="entry name" value="PEPTIDE METHIONINE SULFOXIDE REDUCTASE"/>
    <property type="match status" value="1"/>
</dbReference>
<dbReference type="GO" id="GO:0008113">
    <property type="term" value="F:peptide-methionine (S)-S-oxide reductase activity"/>
    <property type="evidence" value="ECO:0007669"/>
    <property type="project" value="UniProtKB-UniRule"/>
</dbReference>
<sequence length="354" mass="40232">MNLNKSTLKTFAIILAISWTLITGVAHVMATDTQKATFAGGCFWCMEHPFESLDGVISVVSGYIGGHEEAPTYKEVSAGKTGHAEAVEITYDPDKISYEELLEVFWRQVDPTDGGGQFVDRGSQYRTGIFYHDDAQKKAALASKEALGKKRIFGKPIVTEITRATTFYPAEEYHQDYYKENPIRYKFYRSRSGRDDFLEKHWTKDGKGIKQTTWTEEELKERLTPLQYKVTRKNGTERPFDNAYWDNKQEGIYVDIISGAPLFSSTDKFVSGTGWPSFTRPLKTADIDEVEDSSFFMKRVEVRSGHSDSHLGHVFTDGPAPTGLRYCINSAALRFVPKKDLKKEGYEHYLPLFE</sequence>
<dbReference type="Gene3D" id="2.170.150.20">
    <property type="entry name" value="Peptide methionine sulfoxide reductase"/>
    <property type="match status" value="1"/>
</dbReference>
<organism evidence="10 11">
    <name type="scientific">Desulfoluna butyratoxydans</name>
    <dbReference type="NCBI Taxonomy" id="231438"/>
    <lineage>
        <taxon>Bacteria</taxon>
        <taxon>Pseudomonadati</taxon>
        <taxon>Thermodesulfobacteriota</taxon>
        <taxon>Desulfobacteria</taxon>
        <taxon>Desulfobacterales</taxon>
        <taxon>Desulfolunaceae</taxon>
        <taxon>Desulfoluna</taxon>
    </lineage>
</organism>
<evidence type="ECO:0000256" key="7">
    <source>
        <dbReference type="HAMAP-Rule" id="MF_01400"/>
    </source>
</evidence>
<dbReference type="NCBIfam" id="TIGR00401">
    <property type="entry name" value="msrA"/>
    <property type="match status" value="1"/>
</dbReference>
<feature type="domain" description="MsrB" evidence="9">
    <location>
        <begin position="216"/>
        <end position="338"/>
    </location>
</feature>
<evidence type="ECO:0000256" key="4">
    <source>
        <dbReference type="ARBA" id="ARBA00047806"/>
    </source>
</evidence>
<dbReference type="AlphaFoldDB" id="A0A4V6ILP7"/>
<keyword evidence="2" id="KW-0511">Multifunctional enzyme</keyword>
<dbReference type="InterPro" id="IPR002569">
    <property type="entry name" value="Met_Sox_Rdtase_MsrA_dom"/>
</dbReference>
<evidence type="ECO:0000256" key="2">
    <source>
        <dbReference type="ARBA" id="ARBA00023268"/>
    </source>
</evidence>
<proteinExistence type="inferred from homology"/>
<accession>A0A4V6ILP7</accession>
<evidence type="ECO:0000256" key="5">
    <source>
        <dbReference type="ARBA" id="ARBA00048488"/>
    </source>
</evidence>
<dbReference type="SUPFAM" id="SSF55068">
    <property type="entry name" value="Peptide methionine sulfoxide reductase"/>
    <property type="match status" value="1"/>
</dbReference>
<dbReference type="HAMAP" id="MF_01400">
    <property type="entry name" value="MsrB"/>
    <property type="match status" value="1"/>
</dbReference>
<evidence type="ECO:0000259" key="9">
    <source>
        <dbReference type="PROSITE" id="PS51790"/>
    </source>
</evidence>
<dbReference type="FunFam" id="2.170.150.20:FF:000003">
    <property type="entry name" value="Peptide methionine sulfoxide reductase MsrB"/>
    <property type="match status" value="1"/>
</dbReference>
<dbReference type="FunFam" id="3.30.1060.10:FF:000003">
    <property type="entry name" value="Peptide methionine sulfoxide reductase MsrA"/>
    <property type="match status" value="1"/>
</dbReference>
<dbReference type="PANTHER" id="PTHR43774:SF1">
    <property type="entry name" value="PEPTIDE METHIONINE SULFOXIDE REDUCTASE MSRA 2"/>
    <property type="match status" value="1"/>
</dbReference>
<dbReference type="InterPro" id="IPR002579">
    <property type="entry name" value="Met_Sox_Rdtase_MsrB_dom"/>
</dbReference>
<dbReference type="Pfam" id="PF01641">
    <property type="entry name" value="SelR"/>
    <property type="match status" value="1"/>
</dbReference>
<keyword evidence="1 7" id="KW-0560">Oxidoreductase</keyword>
<dbReference type="EMBL" id="CAADHO010000006">
    <property type="protein sequence ID" value="VFQ45918.1"/>
    <property type="molecule type" value="Genomic_DNA"/>
</dbReference>
<name>A0A4V6ILP7_9BACT</name>
<comment type="caution">
    <text evidence="7">Lacks conserved residue(s) required for the propagation of feature annotation.</text>
</comment>
<dbReference type="GO" id="GO:0033743">
    <property type="term" value="F:peptide-methionine (R)-S-oxide reductase activity"/>
    <property type="evidence" value="ECO:0007669"/>
    <property type="project" value="UniProtKB-UniRule"/>
</dbReference>
<evidence type="ECO:0000256" key="1">
    <source>
        <dbReference type="ARBA" id="ARBA00023002"/>
    </source>
</evidence>
<comment type="catalytic activity">
    <reaction evidence="5 7">
        <text>L-methionyl-[protein] + [thioredoxin]-disulfide + H2O = L-methionyl-(R)-S-oxide-[protein] + [thioredoxin]-dithiol</text>
        <dbReference type="Rhea" id="RHEA:24164"/>
        <dbReference type="Rhea" id="RHEA-COMP:10698"/>
        <dbReference type="Rhea" id="RHEA-COMP:10700"/>
        <dbReference type="Rhea" id="RHEA-COMP:12313"/>
        <dbReference type="Rhea" id="RHEA-COMP:12314"/>
        <dbReference type="ChEBI" id="CHEBI:15377"/>
        <dbReference type="ChEBI" id="CHEBI:16044"/>
        <dbReference type="ChEBI" id="CHEBI:29950"/>
        <dbReference type="ChEBI" id="CHEBI:45764"/>
        <dbReference type="ChEBI" id="CHEBI:50058"/>
        <dbReference type="EC" id="1.8.4.12"/>
    </reaction>
</comment>
<dbReference type="Proteomes" id="UP000507962">
    <property type="component" value="Unassembled WGS sequence"/>
</dbReference>
<evidence type="ECO:0000256" key="6">
    <source>
        <dbReference type="ARBA" id="ARBA00048782"/>
    </source>
</evidence>
<dbReference type="HAMAP" id="MF_01401">
    <property type="entry name" value="MsrA"/>
    <property type="match status" value="1"/>
</dbReference>
<evidence type="ECO:0000313" key="11">
    <source>
        <dbReference type="Proteomes" id="UP000507962"/>
    </source>
</evidence>
<dbReference type="EC" id="1.8.4.12" evidence="7"/>
<comment type="function">
    <text evidence="3 8">Has an important function as a repair enzyme for proteins that have been inactivated by oxidation. Catalyzes the reversible oxidation-reduction of methionine sulfoxide in proteins to methionine.</text>
</comment>
<dbReference type="SUPFAM" id="SSF51316">
    <property type="entry name" value="Mss4-like"/>
    <property type="match status" value="1"/>
</dbReference>
<comment type="catalytic activity">
    <reaction evidence="4 8">
        <text>L-methionyl-[protein] + [thioredoxin]-disulfide + H2O = L-methionyl-(S)-S-oxide-[protein] + [thioredoxin]-dithiol</text>
        <dbReference type="Rhea" id="RHEA:14217"/>
        <dbReference type="Rhea" id="RHEA-COMP:10698"/>
        <dbReference type="Rhea" id="RHEA-COMP:10700"/>
        <dbReference type="Rhea" id="RHEA-COMP:12313"/>
        <dbReference type="Rhea" id="RHEA-COMP:12315"/>
        <dbReference type="ChEBI" id="CHEBI:15377"/>
        <dbReference type="ChEBI" id="CHEBI:16044"/>
        <dbReference type="ChEBI" id="CHEBI:29950"/>
        <dbReference type="ChEBI" id="CHEBI:44120"/>
        <dbReference type="ChEBI" id="CHEBI:50058"/>
        <dbReference type="EC" id="1.8.4.11"/>
    </reaction>
</comment>
<feature type="active site" evidence="8">
    <location>
        <position position="42"/>
    </location>
</feature>
<dbReference type="Gene3D" id="3.30.1060.10">
    <property type="entry name" value="Peptide methionine sulphoxide reductase MsrA"/>
    <property type="match status" value="1"/>
</dbReference>
<reference evidence="10 11" key="1">
    <citation type="submission" date="2019-03" db="EMBL/GenBank/DDBJ databases">
        <authorList>
            <person name="Nijsse B."/>
        </authorList>
    </citation>
    <scope>NUCLEOTIDE SEQUENCE [LARGE SCALE GENOMIC DNA]</scope>
    <source>
        <strain evidence="10">Desulfoluna butyratoxydans MSL71</strain>
    </source>
</reference>
<dbReference type="Pfam" id="PF01625">
    <property type="entry name" value="PMSR"/>
    <property type="match status" value="1"/>
</dbReference>
<dbReference type="GO" id="GO:0033744">
    <property type="term" value="F:L-methionine:thioredoxin-disulfide S-oxidoreductase activity"/>
    <property type="evidence" value="ECO:0007669"/>
    <property type="project" value="RHEA"/>
</dbReference>
<evidence type="ECO:0000256" key="3">
    <source>
        <dbReference type="ARBA" id="ARBA00024679"/>
    </source>
</evidence>
<evidence type="ECO:0000313" key="10">
    <source>
        <dbReference type="EMBL" id="VFQ45918.1"/>
    </source>
</evidence>
<keyword evidence="11" id="KW-1185">Reference proteome</keyword>
<dbReference type="EC" id="1.8.4.11" evidence="8"/>
<dbReference type="InterPro" id="IPR036509">
    <property type="entry name" value="Met_Sox_Rdtase_MsrA_sf"/>
</dbReference>
<comment type="similarity">
    <text evidence="7">Belongs to the MsrB Met sulfoxide reductase family.</text>
</comment>
<comment type="catalytic activity">
    <reaction evidence="6 8">
        <text>[thioredoxin]-disulfide + L-methionine + H2O = L-methionine (S)-S-oxide + [thioredoxin]-dithiol</text>
        <dbReference type="Rhea" id="RHEA:19993"/>
        <dbReference type="Rhea" id="RHEA-COMP:10698"/>
        <dbReference type="Rhea" id="RHEA-COMP:10700"/>
        <dbReference type="ChEBI" id="CHEBI:15377"/>
        <dbReference type="ChEBI" id="CHEBI:29950"/>
        <dbReference type="ChEBI" id="CHEBI:50058"/>
        <dbReference type="ChEBI" id="CHEBI:57844"/>
        <dbReference type="ChEBI" id="CHEBI:58772"/>
        <dbReference type="EC" id="1.8.4.11"/>
    </reaction>
</comment>
<dbReference type="NCBIfam" id="TIGR00357">
    <property type="entry name" value="peptide-methionine (R)-S-oxide reductase MsrB"/>
    <property type="match status" value="1"/>
</dbReference>
<dbReference type="InterPro" id="IPR011057">
    <property type="entry name" value="Mss4-like_sf"/>
</dbReference>
<evidence type="ECO:0000256" key="8">
    <source>
        <dbReference type="HAMAP-Rule" id="MF_01401"/>
    </source>
</evidence>
<dbReference type="PROSITE" id="PS51790">
    <property type="entry name" value="MSRB"/>
    <property type="match status" value="1"/>
</dbReference>